<evidence type="ECO:0000313" key="4">
    <source>
        <dbReference type="Proteomes" id="UP000574761"/>
    </source>
</evidence>
<dbReference type="GO" id="GO:0005524">
    <property type="term" value="F:ATP binding"/>
    <property type="evidence" value="ECO:0007669"/>
    <property type="project" value="UniProtKB-KW"/>
</dbReference>
<gene>
    <name evidence="3" type="ORF">GGQ64_001839</name>
</gene>
<dbReference type="Pfam" id="PF10609">
    <property type="entry name" value="ParA"/>
    <property type="match status" value="1"/>
</dbReference>
<dbReference type="InterPro" id="IPR027417">
    <property type="entry name" value="P-loop_NTPase"/>
</dbReference>
<dbReference type="InterPro" id="IPR005702">
    <property type="entry name" value="Wzc-like_C"/>
</dbReference>
<evidence type="ECO:0000313" key="3">
    <source>
        <dbReference type="EMBL" id="MBB3976650.1"/>
    </source>
</evidence>
<dbReference type="RefSeq" id="WP_183802414.1">
    <property type="nucleotide sequence ID" value="NZ_JACIEE010000003.1"/>
</dbReference>
<protein>
    <submittedName>
        <fullName evidence="3">Mrp family chromosome partitioning ATPase</fullName>
    </submittedName>
</protein>
<dbReference type="Gene3D" id="3.40.50.300">
    <property type="entry name" value="P-loop containing nucleotide triphosphate hydrolases"/>
    <property type="match status" value="1"/>
</dbReference>
<reference evidence="3 4" key="1">
    <citation type="submission" date="2020-08" db="EMBL/GenBank/DDBJ databases">
        <title>Genomic Encyclopedia of Type Strains, Phase IV (KMG-IV): sequencing the most valuable type-strain genomes for metagenomic binning, comparative biology and taxonomic classification.</title>
        <authorList>
            <person name="Goeker M."/>
        </authorList>
    </citation>
    <scope>NUCLEOTIDE SEQUENCE [LARGE SCALE GENOMIC DNA]</scope>
    <source>
        <strain evidence="3 4">DSM 100211</strain>
    </source>
</reference>
<dbReference type="InterPro" id="IPR050445">
    <property type="entry name" value="Bact_polysacc_biosynth/exp"/>
</dbReference>
<dbReference type="AlphaFoldDB" id="A0A7W6D9I1"/>
<keyword evidence="4" id="KW-1185">Reference proteome</keyword>
<evidence type="ECO:0000256" key="1">
    <source>
        <dbReference type="ARBA" id="ARBA00022741"/>
    </source>
</evidence>
<organism evidence="3 4">
    <name type="scientific">Mycoplana azooxidifex</name>
    <dbReference type="NCBI Taxonomy" id="1636188"/>
    <lineage>
        <taxon>Bacteria</taxon>
        <taxon>Pseudomonadati</taxon>
        <taxon>Pseudomonadota</taxon>
        <taxon>Alphaproteobacteria</taxon>
        <taxon>Hyphomicrobiales</taxon>
        <taxon>Rhizobiaceae</taxon>
        <taxon>Mycoplana</taxon>
    </lineage>
</organism>
<dbReference type="GO" id="GO:0004713">
    <property type="term" value="F:protein tyrosine kinase activity"/>
    <property type="evidence" value="ECO:0007669"/>
    <property type="project" value="TreeGrafter"/>
</dbReference>
<dbReference type="PANTHER" id="PTHR32309:SF13">
    <property type="entry name" value="FERRIC ENTEROBACTIN TRANSPORT PROTEIN FEPE"/>
    <property type="match status" value="1"/>
</dbReference>
<name>A0A7W6D9I1_9HYPH</name>
<keyword evidence="1" id="KW-0547">Nucleotide-binding</keyword>
<dbReference type="InterPro" id="IPR033756">
    <property type="entry name" value="YlxH/NBP35"/>
</dbReference>
<dbReference type="PANTHER" id="PTHR32309">
    <property type="entry name" value="TYROSINE-PROTEIN KINASE"/>
    <property type="match status" value="1"/>
</dbReference>
<evidence type="ECO:0000256" key="2">
    <source>
        <dbReference type="ARBA" id="ARBA00022840"/>
    </source>
</evidence>
<sequence>MEQIPAPLQEAMRFRSTDRLAEQTVQACARFEQEMVWESLPVLTVNPQIAERSRIVTFARSDPAHVAFDMLRTRLLQTLRQNGWTSVAITSPTPSCGKSLVALNLAFCLANQKDCNTVLMDLDLKQPQIGQMLGARNNASMEDLLGGRCELRSVMQRYGENLAIGMNSRPVKYSAELLQSMDAAKALRDMRKRLNPHVILYDLPPMLSRDDVTAFLPNVDCAILVVGAEKSTIEEVDACERDLAERSNVAGVVLNRCRYGPGY</sequence>
<dbReference type="GO" id="GO:0005886">
    <property type="term" value="C:plasma membrane"/>
    <property type="evidence" value="ECO:0007669"/>
    <property type="project" value="TreeGrafter"/>
</dbReference>
<comment type="caution">
    <text evidence="3">The sequence shown here is derived from an EMBL/GenBank/DDBJ whole genome shotgun (WGS) entry which is preliminary data.</text>
</comment>
<proteinExistence type="predicted"/>
<dbReference type="SUPFAM" id="SSF52540">
    <property type="entry name" value="P-loop containing nucleoside triphosphate hydrolases"/>
    <property type="match status" value="1"/>
</dbReference>
<accession>A0A7W6D9I1</accession>
<dbReference type="EMBL" id="JACIEE010000003">
    <property type="protein sequence ID" value="MBB3976650.1"/>
    <property type="molecule type" value="Genomic_DNA"/>
</dbReference>
<keyword evidence="2" id="KW-0067">ATP-binding</keyword>
<dbReference type="Proteomes" id="UP000574761">
    <property type="component" value="Unassembled WGS sequence"/>
</dbReference>
<dbReference type="CDD" id="cd05387">
    <property type="entry name" value="BY-kinase"/>
    <property type="match status" value="1"/>
</dbReference>